<dbReference type="InParanoid" id="A0A0Q0XHA4"/>
<dbReference type="AlphaFoldDB" id="A0A0Q0XHA4"/>
<dbReference type="PANTHER" id="PTHR43335:SF4">
    <property type="entry name" value="ABC TRANSPORTER, ATP-BINDING PROTEIN"/>
    <property type="match status" value="1"/>
</dbReference>
<evidence type="ECO:0000256" key="1">
    <source>
        <dbReference type="ARBA" id="ARBA00005417"/>
    </source>
</evidence>
<dbReference type="RefSeq" id="WP_055041129.1">
    <property type="nucleotide sequence ID" value="NZ_LKBH01000279.1"/>
</dbReference>
<dbReference type="CDD" id="cd03230">
    <property type="entry name" value="ABC_DR_subfamily_A"/>
    <property type="match status" value="1"/>
</dbReference>
<dbReference type="InterPro" id="IPR003439">
    <property type="entry name" value="ABC_transporter-like_ATP-bd"/>
</dbReference>
<gene>
    <name evidence="6" type="ORF">AOG55_01705</name>
</gene>
<evidence type="ECO:0000256" key="2">
    <source>
        <dbReference type="ARBA" id="ARBA00022448"/>
    </source>
</evidence>
<name>A0A0Q0XHA4_9ARCH</name>
<feature type="domain" description="ABC transporter" evidence="5">
    <location>
        <begin position="2"/>
        <end position="232"/>
    </location>
</feature>
<keyword evidence="3" id="KW-0547">Nucleotide-binding</keyword>
<dbReference type="Pfam" id="PF00005">
    <property type="entry name" value="ABC_tran"/>
    <property type="match status" value="1"/>
</dbReference>
<dbReference type="InterPro" id="IPR017871">
    <property type="entry name" value="ABC_transporter-like_CS"/>
</dbReference>
<dbReference type="EMBL" id="LKBH01000279">
    <property type="protein sequence ID" value="KQB33992.1"/>
    <property type="molecule type" value="Genomic_DNA"/>
</dbReference>
<organism evidence="6 7">
    <name type="scientific">Acidiplasma cupricumulans</name>
    <dbReference type="NCBI Taxonomy" id="312540"/>
    <lineage>
        <taxon>Archaea</taxon>
        <taxon>Methanobacteriati</taxon>
        <taxon>Thermoplasmatota</taxon>
        <taxon>Thermoplasmata</taxon>
        <taxon>Thermoplasmatales</taxon>
        <taxon>Ferroplasmaceae</taxon>
        <taxon>Acidiplasma</taxon>
    </lineage>
</organism>
<reference evidence="6 7" key="1">
    <citation type="submission" date="2015-09" db="EMBL/GenBank/DDBJ databases">
        <title>Heavy metals and arsenic resistance mechanisms in polyextremophilic archaea of the family Ferroplasmaceae.</title>
        <authorList>
            <person name="Bulaev A.G."/>
            <person name="Kanygina A.V."/>
        </authorList>
    </citation>
    <scope>NUCLEOTIDE SEQUENCE [LARGE SCALE GENOMIC DNA]</scope>
    <source>
        <strain evidence="6 7">BH2</strain>
    </source>
</reference>
<evidence type="ECO:0000313" key="6">
    <source>
        <dbReference type="EMBL" id="KQB33992.1"/>
    </source>
</evidence>
<sequence length="299" mass="33424">MINLREFSKSYNKFMAVSNLTLEIKNGEIMGFAGLNGAGKTTTIRAISGLIFPTGGSIEVDGHNIVNDKVMASMQIGLVPEFPNFELDAKPLQLLKYYAGFYGINSADAEKRAIELLKKLGIYQYADKKLKMYSQGMKKRFSIASALIGNPNNYLFDETLNGLDPQGVKDVRDLMLSLKKEGKCVFLSSHILTELQNVADRIAIIKQGRLIKILERDDLANLGNTVIKIGIRNPDNNINSVLKGYGDVIFENSFYFIRNASKNLDTSEVNSELVKSGYRVFYISRESEALEEYFLKAVN</sequence>
<dbReference type="GO" id="GO:0005524">
    <property type="term" value="F:ATP binding"/>
    <property type="evidence" value="ECO:0007669"/>
    <property type="project" value="UniProtKB-KW"/>
</dbReference>
<keyword evidence="4" id="KW-0067">ATP-binding</keyword>
<evidence type="ECO:0000313" key="7">
    <source>
        <dbReference type="Proteomes" id="UP000050301"/>
    </source>
</evidence>
<dbReference type="InterPro" id="IPR003593">
    <property type="entry name" value="AAA+_ATPase"/>
</dbReference>
<keyword evidence="7" id="KW-1185">Reference proteome</keyword>
<dbReference type="PANTHER" id="PTHR43335">
    <property type="entry name" value="ABC TRANSPORTER, ATP-BINDING PROTEIN"/>
    <property type="match status" value="1"/>
</dbReference>
<evidence type="ECO:0000259" key="5">
    <source>
        <dbReference type="PROSITE" id="PS50893"/>
    </source>
</evidence>
<dbReference type="GO" id="GO:0016887">
    <property type="term" value="F:ATP hydrolysis activity"/>
    <property type="evidence" value="ECO:0007669"/>
    <property type="project" value="InterPro"/>
</dbReference>
<protein>
    <recommendedName>
        <fullName evidence="5">ABC transporter domain-containing protein</fullName>
    </recommendedName>
</protein>
<comment type="similarity">
    <text evidence="1">Belongs to the ABC transporter superfamily.</text>
</comment>
<proteinExistence type="inferred from homology"/>
<keyword evidence="2" id="KW-0813">Transport</keyword>
<accession>A0A0Q0XHA4</accession>
<dbReference type="PROSITE" id="PS00211">
    <property type="entry name" value="ABC_TRANSPORTER_1"/>
    <property type="match status" value="1"/>
</dbReference>
<evidence type="ECO:0000256" key="3">
    <source>
        <dbReference type="ARBA" id="ARBA00022741"/>
    </source>
</evidence>
<dbReference type="Proteomes" id="UP000050301">
    <property type="component" value="Unassembled WGS sequence"/>
</dbReference>
<evidence type="ECO:0000256" key="4">
    <source>
        <dbReference type="ARBA" id="ARBA00022840"/>
    </source>
</evidence>
<comment type="caution">
    <text evidence="6">The sequence shown here is derived from an EMBL/GenBank/DDBJ whole genome shotgun (WGS) entry which is preliminary data.</text>
</comment>
<dbReference type="Gene3D" id="3.40.50.300">
    <property type="entry name" value="P-loop containing nucleotide triphosphate hydrolases"/>
    <property type="match status" value="1"/>
</dbReference>
<dbReference type="PROSITE" id="PS50893">
    <property type="entry name" value="ABC_TRANSPORTER_2"/>
    <property type="match status" value="1"/>
</dbReference>
<dbReference type="SUPFAM" id="SSF52540">
    <property type="entry name" value="P-loop containing nucleoside triphosphate hydrolases"/>
    <property type="match status" value="1"/>
</dbReference>
<dbReference type="InterPro" id="IPR027417">
    <property type="entry name" value="P-loop_NTPase"/>
</dbReference>
<dbReference type="SMART" id="SM00382">
    <property type="entry name" value="AAA"/>
    <property type="match status" value="1"/>
</dbReference>